<dbReference type="AlphaFoldDB" id="A0A8T1QV44"/>
<evidence type="ECO:0000313" key="2">
    <source>
        <dbReference type="Proteomes" id="UP000811609"/>
    </source>
</evidence>
<comment type="caution">
    <text evidence="1">The sequence shown here is derived from an EMBL/GenBank/DDBJ whole genome shotgun (WGS) entry which is preliminary data.</text>
</comment>
<dbReference type="EMBL" id="CM031812">
    <property type="protein sequence ID" value="KAG6658356.1"/>
    <property type="molecule type" value="Genomic_DNA"/>
</dbReference>
<sequence>MPSSYNLVLKKVIDQGHLFKLTLRRHDRGLVKVYFKHGDSIDLKNYESCFFQMKDIFCALHTLMFIPSSC</sequence>
<dbReference type="EMBL" id="CM031812">
    <property type="protein sequence ID" value="KAG6658357.1"/>
    <property type="molecule type" value="Genomic_DNA"/>
</dbReference>
<reference evidence="1" key="1">
    <citation type="submission" date="2020-12" db="EMBL/GenBank/DDBJ databases">
        <title>WGS assembly of Carya illinoinensis cv. Pawnee.</title>
        <authorList>
            <person name="Platts A."/>
            <person name="Shu S."/>
            <person name="Wright S."/>
            <person name="Barry K."/>
            <person name="Edger P."/>
            <person name="Pires J.C."/>
            <person name="Schmutz J."/>
        </authorList>
    </citation>
    <scope>NUCLEOTIDE SEQUENCE</scope>
    <source>
        <tissue evidence="1">Leaf</tissue>
    </source>
</reference>
<gene>
    <name evidence="1" type="ORF">CIPAW_04G155500</name>
</gene>
<protein>
    <submittedName>
        <fullName evidence="1">Uncharacterized protein</fullName>
    </submittedName>
</protein>
<proteinExistence type="predicted"/>
<evidence type="ECO:0000313" key="1">
    <source>
        <dbReference type="EMBL" id="KAG6658356.1"/>
    </source>
</evidence>
<organism evidence="1 2">
    <name type="scientific">Carya illinoinensis</name>
    <name type="common">Pecan</name>
    <dbReference type="NCBI Taxonomy" id="32201"/>
    <lineage>
        <taxon>Eukaryota</taxon>
        <taxon>Viridiplantae</taxon>
        <taxon>Streptophyta</taxon>
        <taxon>Embryophyta</taxon>
        <taxon>Tracheophyta</taxon>
        <taxon>Spermatophyta</taxon>
        <taxon>Magnoliopsida</taxon>
        <taxon>eudicotyledons</taxon>
        <taxon>Gunneridae</taxon>
        <taxon>Pentapetalae</taxon>
        <taxon>rosids</taxon>
        <taxon>fabids</taxon>
        <taxon>Fagales</taxon>
        <taxon>Juglandaceae</taxon>
        <taxon>Carya</taxon>
    </lineage>
</organism>
<name>A0A8T1QV44_CARIL</name>
<accession>A0A8T1QV44</accession>
<keyword evidence="2" id="KW-1185">Reference proteome</keyword>
<dbReference type="Proteomes" id="UP000811609">
    <property type="component" value="Chromosome 4"/>
</dbReference>